<dbReference type="Proteomes" id="UP000185277">
    <property type="component" value="Segment"/>
</dbReference>
<proteinExistence type="predicted"/>
<sequence length="708" mass="81661">MSKRREDMTVNTEVKGNLARLLATENLKVEHRRVSTACFDVSNRVLILPIWKTASNTVYDLLVGHEVGHALYTPSVDFGNAPKDFVNVLEDARIEKMMKRTYPGLRRSFFDGYRELWQDDFFGVKDSDPSDLPLIDRINLYFKGNPNMPFSDEEMVWVTRASNTNTFDEVITLAEELYEYAKELQEKKVEAQIQSQSGDYNSGDQEEYNYDSEFDQGESAGEGDSDADRNDSDLDTPSYEGGSSFDETLSMTDSALQEALETLIDDDAKEWIYLDLPKVNLQNYVVTWKTIQSKFNEFFHERDFNTSQDAEYYQNALNFTYSKCEEYKKSAQKSVNYLVKQFEMKKSADQYARAATSRTGVLDTNKLHTYRYNEDIFKKVTVIPDGKNHGLILLIDWSGSMANVLIDTLKQTYNLIWFCRKVGIAFRVYAFQSGYMSIRCECDTGAGDDHTLHIGEDFRLLEFFSSRMNAKQLDTQMKNVWAQAWDQNNYTGHRSLTEYSLGGTPLGEATMCMREAVKQLKSIDRVEKVNVISLTDGEANPLGFVTTFPEGSYREGDMRKEYLCHNRNKIFILRDPVTGYSRRLNTCPYDTTKEIVSFYKEITDYNWIGIRLCSKSDMTRCLNHFGVDIEKYSKQWAKEKFVEVGDESGFTKQFYMPNQYIGVGTDDLEVKQKKEVVTKAELTRAFKKHMKSKMTNKTILNAFIEQIA</sequence>
<gene>
    <name evidence="2" type="ORF">Syn7803C97_131</name>
</gene>
<protein>
    <submittedName>
        <fullName evidence="2">Peptidase</fullName>
    </submittedName>
</protein>
<organism evidence="2 3">
    <name type="scientific">Synechococcus phage S-MbCM6</name>
    <dbReference type="NCBI Taxonomy" id="3126011"/>
    <lineage>
        <taxon>Viruses</taxon>
        <taxon>Duplodnaviria</taxon>
        <taxon>Heunggongvirae</taxon>
        <taxon>Uroviricota</taxon>
        <taxon>Caudoviricetes</taxon>
        <taxon>Pantevenvirales</taxon>
        <taxon>Kyanoviridae</taxon>
        <taxon>Namakavirus</taxon>
        <taxon>Namakavirus smbcm6</taxon>
    </lineage>
</organism>
<feature type="compositionally biased region" description="Acidic residues" evidence="1">
    <location>
        <begin position="214"/>
        <end position="225"/>
    </location>
</feature>
<reference evidence="2 3" key="1">
    <citation type="submission" date="2013-12" db="EMBL/GenBank/DDBJ databases">
        <title>Ecological redundancy of diverse viral populations within a natural community.</title>
        <authorList>
            <person name="Gregory A.C."/>
            <person name="LaButti K."/>
            <person name="Copeland A."/>
            <person name="Woyke T."/>
            <person name="Sullivan M.B."/>
        </authorList>
    </citation>
    <scope>NUCLEOTIDE SEQUENCE [LARGE SCALE GENOMIC DNA]</scope>
    <source>
        <strain evidence="2">Syn7803C97</strain>
    </source>
</reference>
<accession>A0A0E3FA43</accession>
<feature type="region of interest" description="Disordered" evidence="1">
    <location>
        <begin position="214"/>
        <end position="247"/>
    </location>
</feature>
<evidence type="ECO:0000313" key="3">
    <source>
        <dbReference type="Proteomes" id="UP000185277"/>
    </source>
</evidence>
<evidence type="ECO:0000313" key="2">
    <source>
        <dbReference type="EMBL" id="AIX22684.1"/>
    </source>
</evidence>
<dbReference type="EMBL" id="KJ019063">
    <property type="protein sequence ID" value="AIX22684.1"/>
    <property type="molecule type" value="Genomic_DNA"/>
</dbReference>
<name>A0A0E3FA43_9CAUD</name>
<evidence type="ECO:0000256" key="1">
    <source>
        <dbReference type="SAM" id="MobiDB-lite"/>
    </source>
</evidence>